<organism evidence="2 3">
    <name type="scientific">Bacillus cereus</name>
    <dbReference type="NCBI Taxonomy" id="1396"/>
    <lineage>
        <taxon>Bacteria</taxon>
        <taxon>Bacillati</taxon>
        <taxon>Bacillota</taxon>
        <taxon>Bacilli</taxon>
        <taxon>Bacillales</taxon>
        <taxon>Bacillaceae</taxon>
        <taxon>Bacillus</taxon>
        <taxon>Bacillus cereus group</taxon>
    </lineage>
</organism>
<comment type="caution">
    <text evidence="2">The sequence shown here is derived from an EMBL/GenBank/DDBJ whole genome shotgun (WGS) entry which is preliminary data.</text>
</comment>
<keyword evidence="1" id="KW-1133">Transmembrane helix</keyword>
<evidence type="ECO:0000256" key="1">
    <source>
        <dbReference type="SAM" id="Phobius"/>
    </source>
</evidence>
<evidence type="ECO:0000313" key="2">
    <source>
        <dbReference type="EMBL" id="MBY0038658.1"/>
    </source>
</evidence>
<protein>
    <submittedName>
        <fullName evidence="2">Uncharacterized protein</fullName>
    </submittedName>
</protein>
<keyword evidence="1" id="KW-0472">Membrane</keyword>
<reference evidence="2" key="1">
    <citation type="submission" date="2020-08" db="EMBL/GenBank/DDBJ databases">
        <title>Fungal Genomes of the International Space Station.</title>
        <authorList>
            <person name="Seuylemezian A."/>
            <person name="Singh N.K."/>
            <person name="Wood J."/>
            <person name="Venkateswaran K."/>
        </authorList>
    </citation>
    <scope>NUCLEOTIDE SEQUENCE</scope>
    <source>
        <strain evidence="2">I2-B2</strain>
    </source>
</reference>
<name>A0AAW4QX78_BACCE</name>
<dbReference type="AlphaFoldDB" id="A0AAW4QX78"/>
<gene>
    <name evidence="2" type="ORF">H7U08_19285</name>
</gene>
<keyword evidence="1" id="KW-0812">Transmembrane</keyword>
<feature type="transmembrane region" description="Helical" evidence="1">
    <location>
        <begin position="82"/>
        <end position="98"/>
    </location>
</feature>
<evidence type="ECO:0000313" key="3">
    <source>
        <dbReference type="Proteomes" id="UP001197806"/>
    </source>
</evidence>
<dbReference type="Proteomes" id="UP001197806">
    <property type="component" value="Unassembled WGS sequence"/>
</dbReference>
<proteinExistence type="predicted"/>
<dbReference type="EMBL" id="JACLPZ010000023">
    <property type="protein sequence ID" value="MBY0038658.1"/>
    <property type="molecule type" value="Genomic_DNA"/>
</dbReference>
<feature type="transmembrane region" description="Helical" evidence="1">
    <location>
        <begin position="57"/>
        <end position="76"/>
    </location>
</feature>
<sequence>MINAGTGNVNIGLGINSKQDIYIDNRNLSNQEEIVVEYEDRLDREVLGGVKGYRKRFEISGVLSIVSAVVTIVGYLFSNSDYKVFLFMITIGLILYALDQNSKYEDLNKEGIVYRNEKPILCKEDSKVYKVSKSGYCPICEGKVNIYYDKKLDRKLGQCVNNKDHLYTYDHTTNMGVPYVYFHIYDKR</sequence>
<dbReference type="RefSeq" id="WP_088045863.1">
    <property type="nucleotide sequence ID" value="NZ_JACLPZ010000023.1"/>
</dbReference>
<accession>A0AAW4QX78</accession>